<dbReference type="FunFam" id="3.40.50.300:FF:001320">
    <property type="entry name" value="Heme ABC transporter ATP-binding protein"/>
    <property type="match status" value="1"/>
</dbReference>
<dbReference type="InterPro" id="IPR003439">
    <property type="entry name" value="ABC_transporter-like_ATP-bd"/>
</dbReference>
<dbReference type="InterPro" id="IPR017871">
    <property type="entry name" value="ABC_transporter-like_CS"/>
</dbReference>
<dbReference type="RefSeq" id="WP_055278885.1">
    <property type="nucleotide sequence ID" value="NZ_CABIXA010000007.1"/>
</dbReference>
<dbReference type="PROSITE" id="PS50893">
    <property type="entry name" value="ABC_TRANSPORTER_2"/>
    <property type="match status" value="2"/>
</dbReference>
<keyword evidence="3" id="KW-0067">ATP-binding</keyword>
<dbReference type="SUPFAM" id="SSF52540">
    <property type="entry name" value="P-loop containing nucleoside triphosphate hydrolases"/>
    <property type="match status" value="2"/>
</dbReference>
<gene>
    <name evidence="6" type="primary">yheS_3</name>
    <name evidence="6" type="ORF">ERS852397_01705</name>
</gene>
<dbReference type="PROSITE" id="PS00211">
    <property type="entry name" value="ABC_TRANSPORTER_1"/>
    <property type="match status" value="1"/>
</dbReference>
<reference evidence="6 7" key="1">
    <citation type="submission" date="2015-09" db="EMBL/GenBank/DDBJ databases">
        <authorList>
            <consortium name="Pathogen Informatics"/>
        </authorList>
    </citation>
    <scope>NUCLEOTIDE SEQUENCE [LARGE SCALE GENOMIC DNA]</scope>
    <source>
        <strain evidence="6 7">2789STDY5608840</strain>
    </source>
</reference>
<dbReference type="InterPro" id="IPR050611">
    <property type="entry name" value="ABCF"/>
</dbReference>
<dbReference type="GO" id="GO:0005524">
    <property type="term" value="F:ATP binding"/>
    <property type="evidence" value="ECO:0007669"/>
    <property type="project" value="UniProtKB-KW"/>
</dbReference>
<organism evidence="6 7">
    <name type="scientific">Bacteroides finegoldii</name>
    <dbReference type="NCBI Taxonomy" id="338188"/>
    <lineage>
        <taxon>Bacteria</taxon>
        <taxon>Pseudomonadati</taxon>
        <taxon>Bacteroidota</taxon>
        <taxon>Bacteroidia</taxon>
        <taxon>Bacteroidales</taxon>
        <taxon>Bacteroidaceae</taxon>
        <taxon>Bacteroides</taxon>
    </lineage>
</organism>
<sequence>MSISIQQISYIHPDKEVLFSDLNFAISKGQKLGLVGNNGCGKSTLLQIIAGQLSPSSGVIVRPDDLYYIPQHFGQYDSLTIAQALQIERKQQALHAILAGDVSNENFTILNDDWNIEERSIAALDLWGLGQFTLSYPMNLLSGGEKTRVFLAGMDIHHPSVILMDEPTNHLDSSGRQRLYDWVEKYRSTLLVVSHDRTLLNLLPEICELEKHQINYYGGNYEFYKEQKTLMQEALQQRIEEKEKALRIARKMARETAERRDKQNVRGEKSNIKKGVPRIVLNALQGKSEKSTSKLTGVHQEKAEKLTNERNQLRGSLSPTAALKTDFNSSSLHTGKILVTAKEINFSYHSNSVNNDILTNNEINSSDTGYLPNPNSNDIQENSISKQQLWQAPVSFQLKSGDRLRIEGANGSGKTTLLKLITGQLQPQEGTLTRTDFSYVYLNQEYSIIDDRNSILEQAYAFNSRNLPEHEIKIILNRYLFPASEWDKSCRKLSGGEKMRLAFCCLMISNNTPDMFILDEPTNNLDIQSIEIITATIKNYAGTVIAISHDNYFIQEIGVEQCILLS</sequence>
<evidence type="ECO:0000259" key="5">
    <source>
        <dbReference type="PROSITE" id="PS50893"/>
    </source>
</evidence>
<dbReference type="InterPro" id="IPR027417">
    <property type="entry name" value="P-loop_NTPase"/>
</dbReference>
<dbReference type="InterPro" id="IPR003593">
    <property type="entry name" value="AAA+_ATPase"/>
</dbReference>
<dbReference type="PANTHER" id="PTHR19211:SF6">
    <property type="entry name" value="BLL7188 PROTEIN"/>
    <property type="match status" value="1"/>
</dbReference>
<feature type="domain" description="ABC transporter" evidence="5">
    <location>
        <begin position="374"/>
        <end position="566"/>
    </location>
</feature>
<keyword evidence="1" id="KW-0677">Repeat</keyword>
<keyword evidence="2" id="KW-0547">Nucleotide-binding</keyword>
<accession>A0A174DPG2</accession>
<dbReference type="STRING" id="338188.ERS852397_01705"/>
<dbReference type="CDD" id="cd03221">
    <property type="entry name" value="ABCF_EF-3"/>
    <property type="match status" value="2"/>
</dbReference>
<dbReference type="Proteomes" id="UP000095517">
    <property type="component" value="Unassembled WGS sequence"/>
</dbReference>
<dbReference type="Gene3D" id="3.40.50.300">
    <property type="entry name" value="P-loop containing nucleotide triphosphate hydrolases"/>
    <property type="match status" value="2"/>
</dbReference>
<dbReference type="AlphaFoldDB" id="A0A174DPG2"/>
<evidence type="ECO:0000256" key="1">
    <source>
        <dbReference type="ARBA" id="ARBA00022737"/>
    </source>
</evidence>
<feature type="coiled-coil region" evidence="4">
    <location>
        <begin position="224"/>
        <end position="259"/>
    </location>
</feature>
<evidence type="ECO:0000313" key="6">
    <source>
        <dbReference type="EMBL" id="CUO27492.1"/>
    </source>
</evidence>
<dbReference type="GO" id="GO:0016887">
    <property type="term" value="F:ATP hydrolysis activity"/>
    <property type="evidence" value="ECO:0007669"/>
    <property type="project" value="InterPro"/>
</dbReference>
<protein>
    <submittedName>
        <fullName evidence="6">ATPase components of ABC transporters with duplicated ATPase domains</fullName>
    </submittedName>
</protein>
<evidence type="ECO:0000256" key="3">
    <source>
        <dbReference type="ARBA" id="ARBA00022840"/>
    </source>
</evidence>
<dbReference type="Pfam" id="PF00005">
    <property type="entry name" value="ABC_tran"/>
    <property type="match status" value="2"/>
</dbReference>
<proteinExistence type="predicted"/>
<name>A0A174DPG2_9BACE</name>
<dbReference type="EMBL" id="CYZH01000007">
    <property type="protein sequence ID" value="CUO27492.1"/>
    <property type="molecule type" value="Genomic_DNA"/>
</dbReference>
<keyword evidence="4" id="KW-0175">Coiled coil</keyword>
<evidence type="ECO:0000256" key="4">
    <source>
        <dbReference type="SAM" id="Coils"/>
    </source>
</evidence>
<evidence type="ECO:0000256" key="2">
    <source>
        <dbReference type="ARBA" id="ARBA00022741"/>
    </source>
</evidence>
<dbReference type="SMART" id="SM00382">
    <property type="entry name" value="AAA"/>
    <property type="match status" value="2"/>
</dbReference>
<feature type="domain" description="ABC transporter" evidence="5">
    <location>
        <begin position="3"/>
        <end position="236"/>
    </location>
</feature>
<evidence type="ECO:0000313" key="7">
    <source>
        <dbReference type="Proteomes" id="UP000095517"/>
    </source>
</evidence>
<dbReference type="PANTHER" id="PTHR19211">
    <property type="entry name" value="ATP-BINDING TRANSPORT PROTEIN-RELATED"/>
    <property type="match status" value="1"/>
</dbReference>